<proteinExistence type="predicted"/>
<feature type="transmembrane region" description="Helical" evidence="1">
    <location>
        <begin position="463"/>
        <end position="485"/>
    </location>
</feature>
<feature type="transmembrane region" description="Helical" evidence="1">
    <location>
        <begin position="888"/>
        <end position="908"/>
    </location>
</feature>
<keyword evidence="3" id="KW-1185">Reference proteome</keyword>
<dbReference type="SUPFAM" id="SSF82714">
    <property type="entry name" value="Multidrug efflux transporter AcrB TolC docking domain, DN and DC subdomains"/>
    <property type="match status" value="2"/>
</dbReference>
<dbReference type="InterPro" id="IPR001036">
    <property type="entry name" value="Acrflvin-R"/>
</dbReference>
<sequence>MFNLFYRNRLLLILSIGLILVWGLSSFLSLPRMEDPVGVERGALVTTRFPGATPERVEALVSEPIEQELDEIEEVDWVESSSQVGISIIYVELYDWVKDVEPVWSRVRDRLNDVVAQLPAGAREPEFRETDVRANAAIVALTWELDSPANYAILRRWSKELENRLRAISGTEKVEFFGAPDEEIVVEVNPKELAGLGLTTQEVVEQIKASDAKVSAGQVRGQQNDLLLEIEGELDSLERIRRIPIRASASGQLARLSDIARVEKGIAMPATTLAWVSGKPAIALGVLVESNRRLDVWKQEASELLAQFRTELPKGISVQVILDQNRYVEARIDSVIQELIVGSLLAMTTVFLLMGWRSALVIGVTLPLSGLMVFGEMNVLGIPLHQISIVGMIIALGLLIDNAIVMADEVQVRLLKGMTAADAIAQSARTMSVPLFSSTLTTAIAFMPIALASGSIGEFVNTIGITAIFGLFSSLFVSLTILPALAGKLHDWRPIASAPSWWQAGFSHPRLTRIYRWSLDRAFSQPMLAIGLALVMPVIGFTLFPHLEEQFFPPSGRDQFSIEFELPTQSSIKETESTVLQARELIRQQPGVEDVHWFVGSNAPKIYYNSPTGRESANYAQAIVQLRLDIPPHLAIQNLQKRLEQAFPQARVLVRQLEQGPAYEAPVEMRLYGPDLGQLQALGEQLRSELAKVDRVIQTRATLGESLPTLALSLDEEQARIAGLDKTAIAQQLDTTLEGTVGGSILEGTEELPVRVRLSEGDRADLSQISSLNLRSSSGSGSDRPIPLSALGKLELIPEQAAIVRRDGQRVNTIDGFVAAGVLPSVVLKDFQARLKASGFTLPSGYRLEIGGEAEERNSAVANLVSTVGVLGVLMLATLVLTFNSFILAGLVVVVAILSVGLGFLALWVSGFPFGFTAVVGTIGLIGIAVNESTVTLAALLEDRWARRGDRKATGEVVLHATRHMITTTITDVAGFAPLLVDPTGFWNPLAIVVAGGLGGTTFLALYFLPAVYVLLRRRTARSVQMQ</sequence>
<dbReference type="Gene3D" id="1.20.1640.10">
    <property type="entry name" value="Multidrug efflux transporter AcrB transmembrane domain"/>
    <property type="match status" value="2"/>
</dbReference>
<dbReference type="GO" id="GO:0005886">
    <property type="term" value="C:plasma membrane"/>
    <property type="evidence" value="ECO:0007669"/>
    <property type="project" value="TreeGrafter"/>
</dbReference>
<keyword evidence="1" id="KW-0812">Transmembrane</keyword>
<evidence type="ECO:0000256" key="1">
    <source>
        <dbReference type="SAM" id="Phobius"/>
    </source>
</evidence>
<organism evidence="2 3">
    <name type="scientific">Hydrococcus rivularis NIES-593</name>
    <dbReference type="NCBI Taxonomy" id="1921803"/>
    <lineage>
        <taxon>Bacteria</taxon>
        <taxon>Bacillati</taxon>
        <taxon>Cyanobacteriota</taxon>
        <taxon>Cyanophyceae</taxon>
        <taxon>Pleurocapsales</taxon>
        <taxon>Hydrococcaceae</taxon>
        <taxon>Hydrococcus</taxon>
    </lineage>
</organism>
<dbReference type="SUPFAM" id="SSF82866">
    <property type="entry name" value="Multidrug efflux transporter AcrB transmembrane domain"/>
    <property type="match status" value="2"/>
</dbReference>
<dbReference type="AlphaFoldDB" id="A0A1U7HGZ0"/>
<dbReference type="OrthoDB" id="9791035at2"/>
<gene>
    <name evidence="2" type="ORF">NIES593_11930</name>
</gene>
<dbReference type="GO" id="GO:0042910">
    <property type="term" value="F:xenobiotic transmembrane transporter activity"/>
    <property type="evidence" value="ECO:0007669"/>
    <property type="project" value="TreeGrafter"/>
</dbReference>
<dbReference type="STRING" id="1921803.NIES593_11930"/>
<dbReference type="Gene3D" id="3.30.70.1430">
    <property type="entry name" value="Multidrug efflux transporter AcrB pore domain"/>
    <property type="match status" value="2"/>
</dbReference>
<feature type="transmembrane region" description="Helical" evidence="1">
    <location>
        <begin position="961"/>
        <end position="981"/>
    </location>
</feature>
<dbReference type="Pfam" id="PF00873">
    <property type="entry name" value="ACR_tran"/>
    <property type="match status" value="1"/>
</dbReference>
<dbReference type="PANTHER" id="PTHR32063:SF18">
    <property type="entry name" value="CATION EFFLUX SYSTEM PROTEIN"/>
    <property type="match status" value="1"/>
</dbReference>
<feature type="transmembrane region" description="Helical" evidence="1">
    <location>
        <begin position="914"/>
        <end position="941"/>
    </location>
</feature>
<feature type="transmembrane region" description="Helical" evidence="1">
    <location>
        <begin position="987"/>
        <end position="1016"/>
    </location>
</feature>
<dbReference type="EMBL" id="MRCB01000012">
    <property type="protein sequence ID" value="OKH22821.1"/>
    <property type="molecule type" value="Genomic_DNA"/>
</dbReference>
<feature type="transmembrane region" description="Helical" evidence="1">
    <location>
        <begin position="335"/>
        <end position="353"/>
    </location>
</feature>
<name>A0A1U7HGZ0_9CYAN</name>
<comment type="caution">
    <text evidence="2">The sequence shown here is derived from an EMBL/GenBank/DDBJ whole genome shotgun (WGS) entry which is preliminary data.</text>
</comment>
<keyword evidence="1" id="KW-1133">Transmembrane helix</keyword>
<dbReference type="RefSeq" id="WP_073599789.1">
    <property type="nucleotide sequence ID" value="NZ_MRCB01000012.1"/>
</dbReference>
<feature type="transmembrane region" description="Helical" evidence="1">
    <location>
        <begin position="526"/>
        <end position="547"/>
    </location>
</feature>
<feature type="transmembrane region" description="Helical" evidence="1">
    <location>
        <begin position="428"/>
        <end position="451"/>
    </location>
</feature>
<feature type="transmembrane region" description="Helical" evidence="1">
    <location>
        <begin position="387"/>
        <end position="407"/>
    </location>
</feature>
<protein>
    <submittedName>
        <fullName evidence="2">Acriflavine resistance protein B</fullName>
    </submittedName>
</protein>
<dbReference type="Gene3D" id="3.30.70.1440">
    <property type="entry name" value="Multidrug efflux transporter AcrB pore domain"/>
    <property type="match status" value="1"/>
</dbReference>
<dbReference type="InterPro" id="IPR027463">
    <property type="entry name" value="AcrB_DN_DC_subdom"/>
</dbReference>
<keyword evidence="1" id="KW-0472">Membrane</keyword>
<dbReference type="Gene3D" id="3.30.70.1320">
    <property type="entry name" value="Multidrug efflux transporter AcrB pore domain like"/>
    <property type="match status" value="1"/>
</dbReference>
<dbReference type="Gene3D" id="3.30.2090.10">
    <property type="entry name" value="Multidrug efflux transporter AcrB TolC docking domain, DN and DC subdomains"/>
    <property type="match status" value="2"/>
</dbReference>
<feature type="transmembrane region" description="Helical" evidence="1">
    <location>
        <begin position="860"/>
        <end position="881"/>
    </location>
</feature>
<dbReference type="SUPFAM" id="SSF82693">
    <property type="entry name" value="Multidrug efflux transporter AcrB pore domain, PN1, PN2, PC1 and PC2 subdomains"/>
    <property type="match status" value="2"/>
</dbReference>
<evidence type="ECO:0000313" key="2">
    <source>
        <dbReference type="EMBL" id="OKH22821.1"/>
    </source>
</evidence>
<dbReference type="PANTHER" id="PTHR32063">
    <property type="match status" value="1"/>
</dbReference>
<reference evidence="2 3" key="1">
    <citation type="submission" date="2016-11" db="EMBL/GenBank/DDBJ databases">
        <title>Draft Genome Sequences of Nine Cyanobacterial Strains from Diverse Habitats.</title>
        <authorList>
            <person name="Zhu T."/>
            <person name="Hou S."/>
            <person name="Lu X."/>
            <person name="Hess W.R."/>
        </authorList>
    </citation>
    <scope>NUCLEOTIDE SEQUENCE [LARGE SCALE GENOMIC DNA]</scope>
    <source>
        <strain evidence="2 3">NIES-593</strain>
    </source>
</reference>
<accession>A0A1U7HGZ0</accession>
<dbReference type="Proteomes" id="UP000186868">
    <property type="component" value="Unassembled WGS sequence"/>
</dbReference>
<dbReference type="PRINTS" id="PR00702">
    <property type="entry name" value="ACRIFLAVINRP"/>
</dbReference>
<evidence type="ECO:0000313" key="3">
    <source>
        <dbReference type="Proteomes" id="UP000186868"/>
    </source>
</evidence>